<sequence length="149" mass="17278">MSARSRVRSVVEEIKQVITASSTRKRERAEGAKSEDFDAEEGELLKEENEQEEELSNQVLVRVKFLRHWPFLGCLRVCFVEPPYFQMIVKPLFTHGLDVTEFPRVVGWLDELFVVVFEQTLVEPNMLVVDLDKFVLPQPGNFMKNGISY</sequence>
<evidence type="ECO:0000313" key="2">
    <source>
        <dbReference type="Proteomes" id="UP001060215"/>
    </source>
</evidence>
<name>A0ACC0GU73_9ERIC</name>
<protein>
    <submittedName>
        <fullName evidence="1">C2 domain-containing protein</fullName>
    </submittedName>
</protein>
<gene>
    <name evidence="1" type="ORF">LOK49_LG08G03302</name>
</gene>
<keyword evidence="2" id="KW-1185">Reference proteome</keyword>
<reference evidence="1 2" key="1">
    <citation type="journal article" date="2022" name="Plant J.">
        <title>Chromosome-level genome of Camellia lanceoleosa provides a valuable resource for understanding genome evolution and self-incompatibility.</title>
        <authorList>
            <person name="Gong W."/>
            <person name="Xiao S."/>
            <person name="Wang L."/>
            <person name="Liao Z."/>
            <person name="Chang Y."/>
            <person name="Mo W."/>
            <person name="Hu G."/>
            <person name="Li W."/>
            <person name="Zhao G."/>
            <person name="Zhu H."/>
            <person name="Hu X."/>
            <person name="Ji K."/>
            <person name="Xiang X."/>
            <person name="Song Q."/>
            <person name="Yuan D."/>
            <person name="Jin S."/>
            <person name="Zhang L."/>
        </authorList>
    </citation>
    <scope>NUCLEOTIDE SEQUENCE [LARGE SCALE GENOMIC DNA]</scope>
    <source>
        <strain evidence="1">SQ_2022a</strain>
    </source>
</reference>
<organism evidence="1 2">
    <name type="scientific">Camellia lanceoleosa</name>
    <dbReference type="NCBI Taxonomy" id="1840588"/>
    <lineage>
        <taxon>Eukaryota</taxon>
        <taxon>Viridiplantae</taxon>
        <taxon>Streptophyta</taxon>
        <taxon>Embryophyta</taxon>
        <taxon>Tracheophyta</taxon>
        <taxon>Spermatophyta</taxon>
        <taxon>Magnoliopsida</taxon>
        <taxon>eudicotyledons</taxon>
        <taxon>Gunneridae</taxon>
        <taxon>Pentapetalae</taxon>
        <taxon>asterids</taxon>
        <taxon>Ericales</taxon>
        <taxon>Theaceae</taxon>
        <taxon>Camellia</taxon>
    </lineage>
</organism>
<evidence type="ECO:0000313" key="1">
    <source>
        <dbReference type="EMBL" id="KAI8004279.1"/>
    </source>
</evidence>
<proteinExistence type="predicted"/>
<accession>A0ACC0GU73</accession>
<dbReference type="Proteomes" id="UP001060215">
    <property type="component" value="Chromosome 9"/>
</dbReference>
<dbReference type="EMBL" id="CM045766">
    <property type="protein sequence ID" value="KAI8004279.1"/>
    <property type="molecule type" value="Genomic_DNA"/>
</dbReference>
<comment type="caution">
    <text evidence="1">The sequence shown here is derived from an EMBL/GenBank/DDBJ whole genome shotgun (WGS) entry which is preliminary data.</text>
</comment>